<evidence type="ECO:0000313" key="2">
    <source>
        <dbReference type="EMBL" id="ETS73684.1"/>
    </source>
</evidence>
<dbReference type="KEGG" id="pfy:PFICI_14630"/>
<dbReference type="RefSeq" id="XP_007841402.1">
    <property type="nucleotide sequence ID" value="XM_007843211.1"/>
</dbReference>
<gene>
    <name evidence="2" type="ORF">PFICI_14630</name>
</gene>
<name>W3WIS5_PESFW</name>
<protein>
    <recommendedName>
        <fullName evidence="4">Phosphatidylinositol glycan, class Q</fullName>
    </recommendedName>
</protein>
<dbReference type="Proteomes" id="UP000030651">
    <property type="component" value="Unassembled WGS sequence"/>
</dbReference>
<dbReference type="EMBL" id="KI912121">
    <property type="protein sequence ID" value="ETS73684.1"/>
    <property type="molecule type" value="Genomic_DNA"/>
</dbReference>
<dbReference type="GeneID" id="19279643"/>
<keyword evidence="1" id="KW-0812">Transmembrane</keyword>
<evidence type="ECO:0008006" key="4">
    <source>
        <dbReference type="Google" id="ProtNLM"/>
    </source>
</evidence>
<reference evidence="3" key="1">
    <citation type="journal article" date="2015" name="BMC Genomics">
        <title>Genomic and transcriptomic analysis of the endophytic fungus Pestalotiopsis fici reveals its lifestyle and high potential for synthesis of natural products.</title>
        <authorList>
            <person name="Wang X."/>
            <person name="Zhang X."/>
            <person name="Liu L."/>
            <person name="Xiang M."/>
            <person name="Wang W."/>
            <person name="Sun X."/>
            <person name="Che Y."/>
            <person name="Guo L."/>
            <person name="Liu G."/>
            <person name="Guo L."/>
            <person name="Wang C."/>
            <person name="Yin W.B."/>
            <person name="Stadler M."/>
            <person name="Zhang X."/>
            <person name="Liu X."/>
        </authorList>
    </citation>
    <scope>NUCLEOTIDE SEQUENCE [LARGE SCALE GENOMIC DNA]</scope>
    <source>
        <strain evidence="3">W106-1 / CGMCC3.15140</strain>
    </source>
</reference>
<feature type="transmembrane region" description="Helical" evidence="1">
    <location>
        <begin position="43"/>
        <end position="65"/>
    </location>
</feature>
<evidence type="ECO:0000256" key="1">
    <source>
        <dbReference type="SAM" id="Phobius"/>
    </source>
</evidence>
<dbReference type="OMA" id="FYELAIF"/>
<keyword evidence="1" id="KW-0472">Membrane</keyword>
<keyword evidence="3" id="KW-1185">Reference proteome</keyword>
<dbReference type="HOGENOM" id="CLU_174159_0_0_1"/>
<sequence length="96" mass="10733">MHPFSVVTLAIFVAGYGTARWDLVTRLYELALFAWDKGVITRAAQGFAFLTLVFLVVFLPVHHLARLESQLVRRPLCCASTLRDIALGINASDRPF</sequence>
<dbReference type="InParanoid" id="W3WIS5"/>
<dbReference type="STRING" id="1229662.W3WIS5"/>
<proteinExistence type="predicted"/>
<accession>W3WIS5</accession>
<keyword evidence="1" id="KW-1133">Transmembrane helix</keyword>
<evidence type="ECO:0000313" key="3">
    <source>
        <dbReference type="Proteomes" id="UP000030651"/>
    </source>
</evidence>
<dbReference type="eggNOG" id="ENOG502S5U1">
    <property type="taxonomic scope" value="Eukaryota"/>
</dbReference>
<organism evidence="2 3">
    <name type="scientific">Pestalotiopsis fici (strain W106-1 / CGMCC3.15140)</name>
    <dbReference type="NCBI Taxonomy" id="1229662"/>
    <lineage>
        <taxon>Eukaryota</taxon>
        <taxon>Fungi</taxon>
        <taxon>Dikarya</taxon>
        <taxon>Ascomycota</taxon>
        <taxon>Pezizomycotina</taxon>
        <taxon>Sordariomycetes</taxon>
        <taxon>Xylariomycetidae</taxon>
        <taxon>Amphisphaeriales</taxon>
        <taxon>Sporocadaceae</taxon>
        <taxon>Pestalotiopsis</taxon>
    </lineage>
</organism>
<dbReference type="AlphaFoldDB" id="W3WIS5"/>
<dbReference type="OrthoDB" id="70250at2759"/>